<dbReference type="Proteomes" id="UP000276133">
    <property type="component" value="Unassembled WGS sequence"/>
</dbReference>
<reference evidence="1 2" key="1">
    <citation type="journal article" date="2018" name="Sci. Rep.">
        <title>Genomic signatures of local adaptation to the degree of environmental predictability in rotifers.</title>
        <authorList>
            <person name="Franch-Gras L."/>
            <person name="Hahn C."/>
            <person name="Garcia-Roger E.M."/>
            <person name="Carmona M.J."/>
            <person name="Serra M."/>
            <person name="Gomez A."/>
        </authorList>
    </citation>
    <scope>NUCLEOTIDE SEQUENCE [LARGE SCALE GENOMIC DNA]</scope>
    <source>
        <strain evidence="1">HYR1</strain>
    </source>
</reference>
<dbReference type="AlphaFoldDB" id="A0A3M7RDH4"/>
<dbReference type="EMBL" id="REGN01003630">
    <property type="protein sequence ID" value="RNA21662.1"/>
    <property type="molecule type" value="Genomic_DNA"/>
</dbReference>
<sequence>MGDEANKFLQTNLSSIKSSMKDSVMPDKYVLLAANIDEKFQAYYFFYLPFITMAWSRLGFQPIVLLVTTKDGDLNNFNNQNGPAMATVKYLIDLGATLKLVKSDEGYDLMTSLICRMFVGALDFLGEEDYVITSDSDLIPIMPEYYETEDTDGITAWNSECCGRFTYKNRSYQMYPMGHIGMKKKHWKGVMNLASDTEINSKAIAGLISDFFSQKYVKKNNKIAKGDPTWIADQTILSQKIEVYTSDLNKAKLIKKPFEGMRLDRSQNDDTLNYLMDYKFDKLTDFHAFQSNYLNKWNIISKLLEKLFTRDTYKILYSYFSEFKQAINSQN</sequence>
<accession>A0A3M7RDH4</accession>
<gene>
    <name evidence="1" type="ORF">BpHYR1_032652</name>
</gene>
<evidence type="ECO:0000313" key="2">
    <source>
        <dbReference type="Proteomes" id="UP000276133"/>
    </source>
</evidence>
<keyword evidence="2" id="KW-1185">Reference proteome</keyword>
<organism evidence="1 2">
    <name type="scientific">Brachionus plicatilis</name>
    <name type="common">Marine rotifer</name>
    <name type="synonym">Brachionus muelleri</name>
    <dbReference type="NCBI Taxonomy" id="10195"/>
    <lineage>
        <taxon>Eukaryota</taxon>
        <taxon>Metazoa</taxon>
        <taxon>Spiralia</taxon>
        <taxon>Gnathifera</taxon>
        <taxon>Rotifera</taxon>
        <taxon>Eurotatoria</taxon>
        <taxon>Monogononta</taxon>
        <taxon>Pseudotrocha</taxon>
        <taxon>Ploima</taxon>
        <taxon>Brachionidae</taxon>
        <taxon>Brachionus</taxon>
    </lineage>
</organism>
<comment type="caution">
    <text evidence="1">The sequence shown here is derived from an EMBL/GenBank/DDBJ whole genome shotgun (WGS) entry which is preliminary data.</text>
</comment>
<protein>
    <submittedName>
        <fullName evidence="1">Uncharacterized protein</fullName>
    </submittedName>
</protein>
<dbReference type="OrthoDB" id="10001438at2759"/>
<name>A0A3M7RDH4_BRAPC</name>
<evidence type="ECO:0000313" key="1">
    <source>
        <dbReference type="EMBL" id="RNA21662.1"/>
    </source>
</evidence>
<proteinExistence type="predicted"/>